<evidence type="ECO:0000313" key="1">
    <source>
        <dbReference type="EMBL" id="KNZ68189.1"/>
    </source>
</evidence>
<organism evidence="1 2">
    <name type="scientific">Thermincola ferriacetica</name>
    <dbReference type="NCBI Taxonomy" id="281456"/>
    <lineage>
        <taxon>Bacteria</taxon>
        <taxon>Bacillati</taxon>
        <taxon>Bacillota</taxon>
        <taxon>Clostridia</taxon>
        <taxon>Eubacteriales</taxon>
        <taxon>Thermincolaceae</taxon>
        <taxon>Thermincola</taxon>
    </lineage>
</organism>
<reference evidence="2" key="1">
    <citation type="submission" date="2015-07" db="EMBL/GenBank/DDBJ databases">
        <title>Complete Genome of Thermincola ferriacetica strain Z-0001T.</title>
        <authorList>
            <person name="Lusk B."/>
            <person name="Badalamenti J.P."/>
            <person name="Parameswaran P."/>
            <person name="Bond D.R."/>
            <person name="Torres C.I."/>
        </authorList>
    </citation>
    <scope>NUCLEOTIDE SEQUENCE [LARGE SCALE GENOMIC DNA]</scope>
    <source>
        <strain evidence="2">Z-0001</strain>
    </source>
</reference>
<comment type="caution">
    <text evidence="1">The sequence shown here is derived from an EMBL/GenBank/DDBJ whole genome shotgun (WGS) entry which is preliminary data.</text>
</comment>
<dbReference type="Proteomes" id="UP000037175">
    <property type="component" value="Unassembled WGS sequence"/>
</dbReference>
<protein>
    <submittedName>
        <fullName evidence="1">Uncharacterized protein</fullName>
    </submittedName>
</protein>
<keyword evidence="2" id="KW-1185">Reference proteome</keyword>
<dbReference type="AlphaFoldDB" id="A0A0L6VZB5"/>
<gene>
    <name evidence="1" type="ORF">Tfer_3271</name>
</gene>
<proteinExistence type="predicted"/>
<name>A0A0L6VZB5_9FIRM</name>
<sequence>MAKQKQLIKKIKPHVNLYRDDRTGIAWVEDGSTGNKHSCHPNIDSTGSVAGMKKMGYWGRADRTVRCCGAIYNIDRCVVSDEFDEIARQHCKCGGKH</sequence>
<dbReference type="EMBL" id="LGTE01000047">
    <property type="protein sequence ID" value="KNZ68189.1"/>
    <property type="molecule type" value="Genomic_DNA"/>
</dbReference>
<accession>A0A0L6VZB5</accession>
<evidence type="ECO:0000313" key="2">
    <source>
        <dbReference type="Proteomes" id="UP000037175"/>
    </source>
</evidence>
<dbReference type="RefSeq" id="WP_052219173.1">
    <property type="nucleotide sequence ID" value="NZ_LGTE01000047.1"/>
</dbReference>